<feature type="compositionally biased region" description="Basic and acidic residues" evidence="1">
    <location>
        <begin position="302"/>
        <end position="318"/>
    </location>
</feature>
<dbReference type="OrthoDB" id="5920737at2759"/>
<feature type="compositionally biased region" description="Basic and acidic residues" evidence="1">
    <location>
        <begin position="554"/>
        <end position="566"/>
    </location>
</feature>
<dbReference type="OMA" id="ICLMCIT"/>
<name>A0A0V1C4A6_TRIBR</name>
<dbReference type="EMBL" id="JYDI01000816">
    <property type="protein sequence ID" value="KRY43928.1"/>
    <property type="molecule type" value="Genomic_DNA"/>
</dbReference>
<feature type="compositionally biased region" description="Basic residues" evidence="1">
    <location>
        <begin position="319"/>
        <end position="336"/>
    </location>
</feature>
<keyword evidence="3" id="KW-1185">Reference proteome</keyword>
<feature type="compositionally biased region" description="Basic residues" evidence="1">
    <location>
        <begin position="567"/>
        <end position="588"/>
    </location>
</feature>
<reference evidence="2 3" key="1">
    <citation type="submission" date="2015-01" db="EMBL/GenBank/DDBJ databases">
        <title>Evolution of Trichinella species and genotypes.</title>
        <authorList>
            <person name="Korhonen P.K."/>
            <person name="Edoardo P."/>
            <person name="Giuseppe L.R."/>
            <person name="Gasser R.B."/>
        </authorList>
    </citation>
    <scope>NUCLEOTIDE SEQUENCE [LARGE SCALE GENOMIC DNA]</scope>
    <source>
        <strain evidence="2">ISS120</strain>
    </source>
</reference>
<evidence type="ECO:0000313" key="2">
    <source>
        <dbReference type="EMBL" id="KRY43928.1"/>
    </source>
</evidence>
<dbReference type="Proteomes" id="UP000054653">
    <property type="component" value="Unassembled WGS sequence"/>
</dbReference>
<feature type="compositionally biased region" description="Basic and acidic residues" evidence="1">
    <location>
        <begin position="224"/>
        <end position="237"/>
    </location>
</feature>
<feature type="compositionally biased region" description="Basic residues" evidence="1">
    <location>
        <begin position="489"/>
        <end position="504"/>
    </location>
</feature>
<comment type="caution">
    <text evidence="2">The sequence shown here is derived from an EMBL/GenBank/DDBJ whole genome shotgun (WGS) entry which is preliminary data.</text>
</comment>
<organism evidence="2 3">
    <name type="scientific">Trichinella britovi</name>
    <name type="common">Parasitic roundworm</name>
    <dbReference type="NCBI Taxonomy" id="45882"/>
    <lineage>
        <taxon>Eukaryota</taxon>
        <taxon>Metazoa</taxon>
        <taxon>Ecdysozoa</taxon>
        <taxon>Nematoda</taxon>
        <taxon>Enoplea</taxon>
        <taxon>Dorylaimia</taxon>
        <taxon>Trichinellida</taxon>
        <taxon>Trichinellidae</taxon>
        <taxon>Trichinella</taxon>
    </lineage>
</organism>
<dbReference type="AlphaFoldDB" id="A0A0V1C4A6"/>
<evidence type="ECO:0000256" key="1">
    <source>
        <dbReference type="SAM" id="MobiDB-lite"/>
    </source>
</evidence>
<feature type="compositionally biased region" description="Basic residues" evidence="1">
    <location>
        <begin position="154"/>
        <end position="168"/>
    </location>
</feature>
<dbReference type="STRING" id="45882.A0A0V1C4A6"/>
<feature type="compositionally biased region" description="Basic residues" evidence="1">
    <location>
        <begin position="238"/>
        <end position="252"/>
    </location>
</feature>
<feature type="region of interest" description="Disordered" evidence="1">
    <location>
        <begin position="375"/>
        <end position="450"/>
    </location>
</feature>
<proteinExistence type="predicted"/>
<feature type="compositionally biased region" description="Basic residues" evidence="1">
    <location>
        <begin position="406"/>
        <end position="420"/>
    </location>
</feature>
<protein>
    <submittedName>
        <fullName evidence="2">Uncharacterized protein</fullName>
    </submittedName>
</protein>
<feature type="region of interest" description="Disordered" evidence="1">
    <location>
        <begin position="300"/>
        <end position="363"/>
    </location>
</feature>
<feature type="compositionally biased region" description="Basic and acidic residues" evidence="1">
    <location>
        <begin position="386"/>
        <end position="405"/>
    </location>
</feature>
<sequence length="597" mass="67086">MEKEMSVKKDMMSTEKSETKLRTEVTPFQLQNIAQYMEEQNIMGQVDAQRDFKQLTKVAEKIKKTDSKKRKSKSAKRYKSAKTKKEETEMMEENETSSKKHKSKMEDETMQWTPAVRAEATESKRLIDGMCRTRLSEKKEKAAERIAEEESRKEKKKSKNKSKTKKSKKGETKVTVKQHMKKQTHQTENTVMKAPTTAEITETVKDKSVIVQPITVEKKHDEFIKEEQEIEMKGSKKIEKKSKKRSKSKKSKKSVEHTAAKAAASSEMPEMDNISPKPTLDNEATAINIDQLNIVPPIAEAAVEKPVIKDEPKGEKKDSKKIKKKSKKRSKSKKSKKSVEHTTAKAAASSEMPETDYISPKPTLDNEATAINIDQLNIVPPIAEAAVEKPVIKDEPKGEKKDSEKIKKKSKKRSKSKKSKKSVEHTTAKAAASSEMPETDNISPKPTFDNEVTAINVDQLNMVPPIAEAAVEKPVKKDEPKNEKEASKKIKKKSKKRSKSKKSKKSVEDTVAIAAASSEMPETDNISPKPTLDNEATAINIDQLNIVPPIAEAAVEKPVIKDEPKGEKKHSKKIKKKSNKRSKSKKSNKPVDDRIAK</sequence>
<feature type="compositionally biased region" description="Basic and acidic residues" evidence="1">
    <location>
        <begin position="134"/>
        <end position="153"/>
    </location>
</feature>
<feature type="compositionally biased region" description="Basic residues" evidence="1">
    <location>
        <begin position="66"/>
        <end position="82"/>
    </location>
</feature>
<feature type="region of interest" description="Disordered" evidence="1">
    <location>
        <begin position="1"/>
        <end position="23"/>
    </location>
</feature>
<feature type="region of interest" description="Disordered" evidence="1">
    <location>
        <begin position="224"/>
        <end position="282"/>
    </location>
</feature>
<feature type="region of interest" description="Disordered" evidence="1">
    <location>
        <begin position="550"/>
        <end position="597"/>
    </location>
</feature>
<feature type="compositionally biased region" description="Basic and acidic residues" evidence="1">
    <location>
        <begin position="470"/>
        <end position="488"/>
    </location>
</feature>
<accession>A0A0V1C4A6</accession>
<feature type="region of interest" description="Disordered" evidence="1">
    <location>
        <begin position="468"/>
        <end position="534"/>
    </location>
</feature>
<evidence type="ECO:0000313" key="3">
    <source>
        <dbReference type="Proteomes" id="UP000054653"/>
    </source>
</evidence>
<feature type="region of interest" description="Disordered" evidence="1">
    <location>
        <begin position="61"/>
        <end position="195"/>
    </location>
</feature>
<gene>
    <name evidence="2" type="ORF">T03_2577</name>
</gene>